<keyword evidence="5 11" id="KW-0326">Glycosidase</keyword>
<dbReference type="CDD" id="cd02860">
    <property type="entry name" value="E_set_Pullulanase"/>
    <property type="match status" value="1"/>
</dbReference>
<dbReference type="SUPFAM" id="SSF81296">
    <property type="entry name" value="E set domains"/>
    <property type="match status" value="1"/>
</dbReference>
<dbReference type="Pfam" id="PF03714">
    <property type="entry name" value="PUD"/>
    <property type="match status" value="1"/>
</dbReference>
<evidence type="ECO:0000259" key="10">
    <source>
        <dbReference type="SMART" id="SM00642"/>
    </source>
</evidence>
<dbReference type="GO" id="GO:0051060">
    <property type="term" value="F:pullulanase activity"/>
    <property type="evidence" value="ECO:0007669"/>
    <property type="project" value="UniProtKB-EC"/>
</dbReference>
<dbReference type="SUPFAM" id="SSF49452">
    <property type="entry name" value="Starch-binding domain-like"/>
    <property type="match status" value="1"/>
</dbReference>
<dbReference type="InterPro" id="IPR013783">
    <property type="entry name" value="Ig-like_fold"/>
</dbReference>
<dbReference type="CDD" id="cd11341">
    <property type="entry name" value="AmyAc_Pullulanase_LD-like"/>
    <property type="match status" value="1"/>
</dbReference>
<dbReference type="InterPro" id="IPR017853">
    <property type="entry name" value="GH"/>
</dbReference>
<dbReference type="InterPro" id="IPR014756">
    <property type="entry name" value="Ig_E-set"/>
</dbReference>
<comment type="catalytic activity">
    <reaction evidence="6">
        <text>Hydrolysis of (1-&gt;6)-alpha-D-glucosidic linkages in pullulan, amylopectin and glycogen, and in the alpha- and beta-limit dextrins of amylopectin and glycogen.</text>
        <dbReference type="EC" id="3.2.1.41"/>
    </reaction>
</comment>
<reference evidence="11 12" key="1">
    <citation type="submission" date="2021-01" db="EMBL/GenBank/DDBJ databases">
        <title>Genomic Encyclopedia of Type Strains, Phase IV (KMG-IV): sequencing the most valuable type-strain genomes for metagenomic binning, comparative biology and taxonomic classification.</title>
        <authorList>
            <person name="Goeker M."/>
        </authorList>
    </citation>
    <scope>NUCLEOTIDE SEQUENCE [LARGE SCALE GENOMIC DNA]</scope>
    <source>
        <strain evidence="11 12">DSM 27513</strain>
    </source>
</reference>
<name>A0ABS2PL49_9STRE</name>
<protein>
    <recommendedName>
        <fullName evidence="7">pullulanase</fullName>
        <ecNumber evidence="7">3.2.1.41</ecNumber>
    </recommendedName>
    <alternativeName>
        <fullName evidence="8">Alpha-dextrin endo-1,6-alpha-glucosidase</fullName>
    </alternativeName>
    <alternativeName>
        <fullName evidence="9">Pullulan 6-glucanohydrolase</fullName>
    </alternativeName>
</protein>
<comment type="caution">
    <text evidence="11">The sequence shown here is derived from an EMBL/GenBank/DDBJ whole genome shotgun (WGS) entry which is preliminary data.</text>
</comment>
<dbReference type="SMART" id="SM00642">
    <property type="entry name" value="Aamy"/>
    <property type="match status" value="1"/>
</dbReference>
<feature type="domain" description="Glycosyl hydrolase family 13 catalytic" evidence="10">
    <location>
        <begin position="301"/>
        <end position="650"/>
    </location>
</feature>
<keyword evidence="3 11" id="KW-0378">Hydrolase</keyword>
<evidence type="ECO:0000256" key="8">
    <source>
        <dbReference type="ARBA" id="ARBA00029618"/>
    </source>
</evidence>
<dbReference type="RefSeq" id="WP_205017046.1">
    <property type="nucleotide sequence ID" value="NZ_JAFBEI010000017.1"/>
</dbReference>
<evidence type="ECO:0000256" key="6">
    <source>
        <dbReference type="ARBA" id="ARBA00023965"/>
    </source>
</evidence>
<dbReference type="Pfam" id="PF02922">
    <property type="entry name" value="CBM_48"/>
    <property type="match status" value="1"/>
</dbReference>
<dbReference type="Gene3D" id="2.60.40.10">
    <property type="entry name" value="Immunoglobulins"/>
    <property type="match status" value="1"/>
</dbReference>
<sequence>MENYLTVHFHNSQGDYRHISMWKWIDGYWGEDASFTGEDDFGVFGEITYPSDRFLDSVHLLVKADDWSKQTVDFQIRRFSGDSPNHIWLVEGDHQVYYAKQAALTSPYLSKPRDTAFDMAVRASEFDRNWGYQGWLGYRYHETATDFRVWSPLANRVDLLLFDQEMNQIECLQMERGSSINLDHHEMNTKGVWQFCLEGDWSGYAYQYRIYHESHFYQDTCDPYTKVLSLDGQKSLIVSDQELVPETFKKVTPEFADWRLDNPCQAVICEMHLRDLTTSESSGIEAAYRGTYLGACQTGSQNAQGDSTAFDHIKKMGYTHVQLQPVFEHHKVYDDSGHLTYNWGYDPEHYNVPDRQFAYDQENPLAPIHELKEMIQAYHEAGIGVIMDVVYNHTYSSYSSPFQLTVPNYFYRMKTDGSFQDGSGCGNETASEKEMFRKYMIDSVLYWAEEYGVDGFRFDLMGLHDVETMRAIREALDRLDPRLLIYGEGWDMGTGLARHQKAIKANANQLPRIGFFNDDARDAVKGAEVYGHLKAGFVSGAPLEWEIGQSLLGSRSFSSYLAPSQVVNYIEAHDNYNLSDLLQILHPADDTDSHRKRVLLATGLNLMMQGMAFMQIGQEFMRTKIVATGPENQVTESDLLAAMNSYNASDAVNAIDWTRVSDENDMLNQVSEWIEMKKHNPLFSNKSYAAIEDTITIASCDSGTGLVSLNYQDEKNTNIIFNNIEKSIEKL</sequence>
<dbReference type="InterPro" id="IPR005323">
    <property type="entry name" value="CBM41_pullulanase"/>
</dbReference>
<accession>A0ABS2PL49</accession>
<dbReference type="InterPro" id="IPR006047">
    <property type="entry name" value="GH13_cat_dom"/>
</dbReference>
<evidence type="ECO:0000256" key="5">
    <source>
        <dbReference type="ARBA" id="ARBA00023295"/>
    </source>
</evidence>
<dbReference type="InterPro" id="IPR011840">
    <property type="entry name" value="PulA_typeI"/>
</dbReference>
<dbReference type="PANTHER" id="PTHR43002">
    <property type="entry name" value="GLYCOGEN DEBRANCHING ENZYME"/>
    <property type="match status" value="1"/>
</dbReference>
<comment type="similarity">
    <text evidence="1">Belongs to the glycosyl hydrolase 13 family.</text>
</comment>
<dbReference type="EMBL" id="JAFBEI010000017">
    <property type="protein sequence ID" value="MBM7636153.1"/>
    <property type="molecule type" value="Genomic_DNA"/>
</dbReference>
<dbReference type="Proteomes" id="UP000809081">
    <property type="component" value="Unassembled WGS sequence"/>
</dbReference>
<evidence type="ECO:0000313" key="12">
    <source>
        <dbReference type="Proteomes" id="UP000809081"/>
    </source>
</evidence>
<dbReference type="EC" id="3.2.1.41" evidence="7"/>
<evidence type="ECO:0000256" key="2">
    <source>
        <dbReference type="ARBA" id="ARBA00022729"/>
    </source>
</evidence>
<keyword evidence="2" id="KW-0732">Signal</keyword>
<dbReference type="NCBIfam" id="TIGR02104">
    <property type="entry name" value="pulA_typeI"/>
    <property type="match status" value="1"/>
</dbReference>
<keyword evidence="12" id="KW-1185">Reference proteome</keyword>
<evidence type="ECO:0000256" key="4">
    <source>
        <dbReference type="ARBA" id="ARBA00022837"/>
    </source>
</evidence>
<dbReference type="InterPro" id="IPR004193">
    <property type="entry name" value="Glyco_hydro_13_N"/>
</dbReference>
<evidence type="ECO:0000256" key="3">
    <source>
        <dbReference type="ARBA" id="ARBA00022801"/>
    </source>
</evidence>
<proteinExistence type="inferred from homology"/>
<dbReference type="Gene3D" id="2.60.40.1110">
    <property type="match status" value="1"/>
</dbReference>
<keyword evidence="4" id="KW-0106">Calcium</keyword>
<organism evidence="11 12">
    <name type="scientific">Streptococcus saliviloxodontae</name>
    <dbReference type="NCBI Taxonomy" id="1349416"/>
    <lineage>
        <taxon>Bacteria</taxon>
        <taxon>Bacillati</taxon>
        <taxon>Bacillota</taxon>
        <taxon>Bacilli</taxon>
        <taxon>Lactobacillales</taxon>
        <taxon>Streptococcaceae</taxon>
        <taxon>Streptococcus</taxon>
    </lineage>
</organism>
<dbReference type="InterPro" id="IPR013784">
    <property type="entry name" value="Carb-bd-like_fold"/>
</dbReference>
<gene>
    <name evidence="11" type="ORF">JOC31_000972</name>
</gene>
<dbReference type="SUPFAM" id="SSF51445">
    <property type="entry name" value="(Trans)glycosidases"/>
    <property type="match status" value="1"/>
</dbReference>
<evidence type="ECO:0000256" key="1">
    <source>
        <dbReference type="ARBA" id="ARBA00008061"/>
    </source>
</evidence>
<evidence type="ECO:0000313" key="11">
    <source>
        <dbReference type="EMBL" id="MBM7636153.1"/>
    </source>
</evidence>
<dbReference type="Pfam" id="PF00128">
    <property type="entry name" value="Alpha-amylase"/>
    <property type="match status" value="1"/>
</dbReference>
<evidence type="ECO:0000256" key="9">
    <source>
        <dbReference type="ARBA" id="ARBA00031076"/>
    </source>
</evidence>
<evidence type="ECO:0000256" key="7">
    <source>
        <dbReference type="ARBA" id="ARBA00024062"/>
    </source>
</evidence>
<dbReference type="CDD" id="cd10315">
    <property type="entry name" value="CBM41_pullulanase"/>
    <property type="match status" value="1"/>
</dbReference>
<dbReference type="Gene3D" id="3.20.20.80">
    <property type="entry name" value="Glycosidases"/>
    <property type="match status" value="1"/>
</dbReference>